<dbReference type="EnsemblPlants" id="AET1Gv20611300.6">
    <property type="protein sequence ID" value="AET1Gv20611300.6"/>
    <property type="gene ID" value="AET1Gv20611300"/>
</dbReference>
<feature type="compositionally biased region" description="Gly residues" evidence="1">
    <location>
        <begin position="7"/>
        <end position="20"/>
    </location>
</feature>
<accession>A0A452Z2H1</accession>
<reference evidence="2" key="5">
    <citation type="journal article" date="2021" name="G3 (Bethesda)">
        <title>Aegilops tauschii genome assembly Aet v5.0 features greater sequence contiguity and improved annotation.</title>
        <authorList>
            <person name="Wang L."/>
            <person name="Zhu T."/>
            <person name="Rodriguez J.C."/>
            <person name="Deal K.R."/>
            <person name="Dubcovsky J."/>
            <person name="McGuire P.E."/>
            <person name="Lux T."/>
            <person name="Spannagl M."/>
            <person name="Mayer K.F.X."/>
            <person name="Baldrich P."/>
            <person name="Meyers B.C."/>
            <person name="Huo N."/>
            <person name="Gu Y.Q."/>
            <person name="Zhou H."/>
            <person name="Devos K.M."/>
            <person name="Bennetzen J.L."/>
            <person name="Unver T."/>
            <person name="Budak H."/>
            <person name="Gulick P.J."/>
            <person name="Galiba G."/>
            <person name="Kalapos B."/>
            <person name="Nelson D.R."/>
            <person name="Li P."/>
            <person name="You F.M."/>
            <person name="Luo M.C."/>
            <person name="Dvorak J."/>
        </authorList>
    </citation>
    <scope>NUCLEOTIDE SEQUENCE [LARGE SCALE GENOMIC DNA]</scope>
    <source>
        <strain evidence="2">cv. AL8/78</strain>
    </source>
</reference>
<reference evidence="3" key="2">
    <citation type="journal article" date="2017" name="Nat. Plants">
        <title>The Aegilops tauschii genome reveals multiple impacts of transposons.</title>
        <authorList>
            <person name="Zhao G."/>
            <person name="Zou C."/>
            <person name="Li K."/>
            <person name="Wang K."/>
            <person name="Li T."/>
            <person name="Gao L."/>
            <person name="Zhang X."/>
            <person name="Wang H."/>
            <person name="Yang Z."/>
            <person name="Liu X."/>
            <person name="Jiang W."/>
            <person name="Mao L."/>
            <person name="Kong X."/>
            <person name="Jiao Y."/>
            <person name="Jia J."/>
        </authorList>
    </citation>
    <scope>NUCLEOTIDE SEQUENCE [LARGE SCALE GENOMIC DNA]</scope>
    <source>
        <strain evidence="3">cv. AL8/78</strain>
    </source>
</reference>
<organism evidence="2 3">
    <name type="scientific">Aegilops tauschii subsp. strangulata</name>
    <name type="common">Goatgrass</name>
    <dbReference type="NCBI Taxonomy" id="200361"/>
    <lineage>
        <taxon>Eukaryota</taxon>
        <taxon>Viridiplantae</taxon>
        <taxon>Streptophyta</taxon>
        <taxon>Embryophyta</taxon>
        <taxon>Tracheophyta</taxon>
        <taxon>Spermatophyta</taxon>
        <taxon>Magnoliopsida</taxon>
        <taxon>Liliopsida</taxon>
        <taxon>Poales</taxon>
        <taxon>Poaceae</taxon>
        <taxon>BOP clade</taxon>
        <taxon>Pooideae</taxon>
        <taxon>Triticodae</taxon>
        <taxon>Triticeae</taxon>
        <taxon>Triticinae</taxon>
        <taxon>Aegilops</taxon>
    </lineage>
</organism>
<proteinExistence type="predicted"/>
<dbReference type="Proteomes" id="UP000015105">
    <property type="component" value="Chromosome 1D"/>
</dbReference>
<reference evidence="2" key="3">
    <citation type="journal article" date="2017" name="Nature">
        <title>Genome sequence of the progenitor of the wheat D genome Aegilops tauschii.</title>
        <authorList>
            <person name="Luo M.C."/>
            <person name="Gu Y.Q."/>
            <person name="Puiu D."/>
            <person name="Wang H."/>
            <person name="Twardziok S.O."/>
            <person name="Deal K.R."/>
            <person name="Huo N."/>
            <person name="Zhu T."/>
            <person name="Wang L."/>
            <person name="Wang Y."/>
            <person name="McGuire P.E."/>
            <person name="Liu S."/>
            <person name="Long H."/>
            <person name="Ramasamy R.K."/>
            <person name="Rodriguez J.C."/>
            <person name="Van S.L."/>
            <person name="Yuan L."/>
            <person name="Wang Z."/>
            <person name="Xia Z."/>
            <person name="Xiao L."/>
            <person name="Anderson O.D."/>
            <person name="Ouyang S."/>
            <person name="Liang Y."/>
            <person name="Zimin A.V."/>
            <person name="Pertea G."/>
            <person name="Qi P."/>
            <person name="Bennetzen J.L."/>
            <person name="Dai X."/>
            <person name="Dawson M.W."/>
            <person name="Muller H.G."/>
            <person name="Kugler K."/>
            <person name="Rivarola-Duarte L."/>
            <person name="Spannagl M."/>
            <person name="Mayer K.F.X."/>
            <person name="Lu F.H."/>
            <person name="Bevan M.W."/>
            <person name="Leroy P."/>
            <person name="Li P."/>
            <person name="You F.M."/>
            <person name="Sun Q."/>
            <person name="Liu Z."/>
            <person name="Lyons E."/>
            <person name="Wicker T."/>
            <person name="Salzberg S.L."/>
            <person name="Devos K.M."/>
            <person name="Dvorak J."/>
        </authorList>
    </citation>
    <scope>NUCLEOTIDE SEQUENCE [LARGE SCALE GENOMIC DNA]</scope>
    <source>
        <strain evidence="2">cv. AL8/78</strain>
    </source>
</reference>
<dbReference type="Gramene" id="AET1Gv20611300.6">
    <property type="protein sequence ID" value="AET1Gv20611300.6"/>
    <property type="gene ID" value="AET1Gv20611300"/>
</dbReference>
<evidence type="ECO:0000256" key="1">
    <source>
        <dbReference type="SAM" id="MobiDB-lite"/>
    </source>
</evidence>
<keyword evidence="3" id="KW-1185">Reference proteome</keyword>
<dbReference type="AlphaFoldDB" id="A0A452Z2H1"/>
<sequence length="123" mass="12499">LLERAGDGGPAAGDGGGGRWLPGDPERAEQCGGGEEGLHGRGRGAGGFGGCAGLRSRRSCSAASILFVRAASLESDRDWVAGIPEPDKAGASVDARTCLSLSRCDGVRSLRSYGFSLLFVSTD</sequence>
<reference evidence="3" key="1">
    <citation type="journal article" date="2014" name="Science">
        <title>Ancient hybridizations among the ancestral genomes of bread wheat.</title>
        <authorList>
            <consortium name="International Wheat Genome Sequencing Consortium,"/>
            <person name="Marcussen T."/>
            <person name="Sandve S.R."/>
            <person name="Heier L."/>
            <person name="Spannagl M."/>
            <person name="Pfeifer M."/>
            <person name="Jakobsen K.S."/>
            <person name="Wulff B.B."/>
            <person name="Steuernagel B."/>
            <person name="Mayer K.F."/>
            <person name="Olsen O.A."/>
        </authorList>
    </citation>
    <scope>NUCLEOTIDE SEQUENCE [LARGE SCALE GENOMIC DNA]</scope>
    <source>
        <strain evidence="3">cv. AL8/78</strain>
    </source>
</reference>
<protein>
    <submittedName>
        <fullName evidence="2">Uncharacterized protein</fullName>
    </submittedName>
</protein>
<evidence type="ECO:0000313" key="3">
    <source>
        <dbReference type="Proteomes" id="UP000015105"/>
    </source>
</evidence>
<reference evidence="2" key="4">
    <citation type="submission" date="2019-03" db="UniProtKB">
        <authorList>
            <consortium name="EnsemblPlants"/>
        </authorList>
    </citation>
    <scope>IDENTIFICATION</scope>
</reference>
<evidence type="ECO:0000313" key="2">
    <source>
        <dbReference type="EnsemblPlants" id="AET1Gv20611300.6"/>
    </source>
</evidence>
<feature type="region of interest" description="Disordered" evidence="1">
    <location>
        <begin position="1"/>
        <end position="44"/>
    </location>
</feature>
<name>A0A452Z2H1_AEGTS</name>